<accession>A0AAD1XN96</accession>
<sequence length="97" mass="11140">MNIQNHDQTSDQAELLKASQKARMAMVRNMKAFDSNVAACAVISKFGLQEKLPFKQNKKADKKVKSKPSPDTLKKRQEKLQKKWRMEAKGFSWTVKS</sequence>
<organism evidence="2 3">
    <name type="scientific">Euplotes crassus</name>
    <dbReference type="NCBI Taxonomy" id="5936"/>
    <lineage>
        <taxon>Eukaryota</taxon>
        <taxon>Sar</taxon>
        <taxon>Alveolata</taxon>
        <taxon>Ciliophora</taxon>
        <taxon>Intramacronucleata</taxon>
        <taxon>Spirotrichea</taxon>
        <taxon>Hypotrichia</taxon>
        <taxon>Euplotida</taxon>
        <taxon>Euplotidae</taxon>
        <taxon>Moneuplotes</taxon>
    </lineage>
</organism>
<evidence type="ECO:0000313" key="3">
    <source>
        <dbReference type="Proteomes" id="UP001295684"/>
    </source>
</evidence>
<feature type="compositionally biased region" description="Basic and acidic residues" evidence="1">
    <location>
        <begin position="72"/>
        <end position="81"/>
    </location>
</feature>
<dbReference type="AlphaFoldDB" id="A0AAD1XN96"/>
<dbReference type="EMBL" id="CAMPGE010017256">
    <property type="protein sequence ID" value="CAI2375752.1"/>
    <property type="molecule type" value="Genomic_DNA"/>
</dbReference>
<gene>
    <name evidence="2" type="ORF">ECRASSUSDP1_LOCUS17116</name>
</gene>
<evidence type="ECO:0000256" key="1">
    <source>
        <dbReference type="SAM" id="MobiDB-lite"/>
    </source>
</evidence>
<evidence type="ECO:0000313" key="2">
    <source>
        <dbReference type="EMBL" id="CAI2375752.1"/>
    </source>
</evidence>
<feature type="region of interest" description="Disordered" evidence="1">
    <location>
        <begin position="57"/>
        <end position="81"/>
    </location>
</feature>
<protein>
    <submittedName>
        <fullName evidence="2">Uncharacterized protein</fullName>
    </submittedName>
</protein>
<proteinExistence type="predicted"/>
<keyword evidence="3" id="KW-1185">Reference proteome</keyword>
<dbReference type="Proteomes" id="UP001295684">
    <property type="component" value="Unassembled WGS sequence"/>
</dbReference>
<feature type="compositionally biased region" description="Basic residues" evidence="1">
    <location>
        <begin position="57"/>
        <end position="66"/>
    </location>
</feature>
<name>A0AAD1XN96_EUPCR</name>
<reference evidence="2" key="1">
    <citation type="submission" date="2023-07" db="EMBL/GenBank/DDBJ databases">
        <authorList>
            <consortium name="AG Swart"/>
            <person name="Singh M."/>
            <person name="Singh A."/>
            <person name="Seah K."/>
            <person name="Emmerich C."/>
        </authorList>
    </citation>
    <scope>NUCLEOTIDE SEQUENCE</scope>
    <source>
        <strain evidence="2">DP1</strain>
    </source>
</reference>
<comment type="caution">
    <text evidence="2">The sequence shown here is derived from an EMBL/GenBank/DDBJ whole genome shotgun (WGS) entry which is preliminary data.</text>
</comment>